<name>A0A2N1MW60_9GLOM</name>
<gene>
    <name evidence="2" type="ORF">RhiirC2_808277</name>
</gene>
<dbReference type="Gene3D" id="2.130.10.10">
    <property type="entry name" value="YVTN repeat-like/Quinoprotein amine dehydrogenase"/>
    <property type="match status" value="1"/>
</dbReference>
<accession>A0A2N1MW60</accession>
<keyword evidence="1" id="KW-0472">Membrane</keyword>
<dbReference type="InterPro" id="IPR015943">
    <property type="entry name" value="WD40/YVTN_repeat-like_dom_sf"/>
</dbReference>
<evidence type="ECO:0000313" key="2">
    <source>
        <dbReference type="EMBL" id="PKK65820.1"/>
    </source>
</evidence>
<dbReference type="EMBL" id="LLXL01001189">
    <property type="protein sequence ID" value="PKK65820.1"/>
    <property type="molecule type" value="Genomic_DNA"/>
</dbReference>
<protein>
    <recommendedName>
        <fullName evidence="4">Ion transport domain-containing protein</fullName>
    </recommendedName>
</protein>
<dbReference type="VEuPathDB" id="FungiDB:RhiirA1_456955"/>
<reference evidence="2 3" key="2">
    <citation type="submission" date="2017-10" db="EMBL/GenBank/DDBJ databases">
        <title>Extensive intraspecific genome diversity in a model arbuscular mycorrhizal fungus.</title>
        <authorList>
            <person name="Chen E.C.H."/>
            <person name="Morin E."/>
            <person name="Baudet D."/>
            <person name="Noel J."/>
            <person name="Ndikumana S."/>
            <person name="Charron P."/>
            <person name="St-Onge C."/>
            <person name="Giorgi J."/>
            <person name="Grigoriev I.V."/>
            <person name="Roux C."/>
            <person name="Martin F.M."/>
            <person name="Corradi N."/>
        </authorList>
    </citation>
    <scope>NUCLEOTIDE SEQUENCE [LARGE SCALE GENOMIC DNA]</scope>
    <source>
        <strain evidence="2 3">C2</strain>
    </source>
</reference>
<keyword evidence="1" id="KW-0812">Transmembrane</keyword>
<reference evidence="2 3" key="1">
    <citation type="submission" date="2016-04" db="EMBL/GenBank/DDBJ databases">
        <title>Genome analyses suggest a sexual origin of heterokaryosis in a supposedly ancient asexual fungus.</title>
        <authorList>
            <person name="Ropars J."/>
            <person name="Sedzielewska K."/>
            <person name="Noel J."/>
            <person name="Charron P."/>
            <person name="Farinelli L."/>
            <person name="Marton T."/>
            <person name="Kruger M."/>
            <person name="Pelin A."/>
            <person name="Brachmann A."/>
            <person name="Corradi N."/>
        </authorList>
    </citation>
    <scope>NUCLEOTIDE SEQUENCE [LARGE SCALE GENOMIC DNA]</scope>
    <source>
        <strain evidence="2 3">C2</strain>
    </source>
</reference>
<keyword evidence="1" id="KW-1133">Transmembrane helix</keyword>
<dbReference type="VEuPathDB" id="FungiDB:RhiirFUN_000736"/>
<evidence type="ECO:0000313" key="3">
    <source>
        <dbReference type="Proteomes" id="UP000233469"/>
    </source>
</evidence>
<dbReference type="SUPFAM" id="SSF75011">
    <property type="entry name" value="3-carboxy-cis,cis-mucoante lactonizing enzyme"/>
    <property type="match status" value="1"/>
</dbReference>
<comment type="caution">
    <text evidence="2">The sequence shown here is derived from an EMBL/GenBank/DDBJ whole genome shotgun (WGS) entry which is preliminary data.</text>
</comment>
<feature type="transmembrane region" description="Helical" evidence="1">
    <location>
        <begin position="738"/>
        <end position="762"/>
    </location>
</feature>
<dbReference type="VEuPathDB" id="FungiDB:FUN_020435"/>
<dbReference type="Proteomes" id="UP000233469">
    <property type="component" value="Unassembled WGS sequence"/>
</dbReference>
<sequence length="797" mass="95342">MSDTSIEIKEIDNNIIDGTEVNIDNGKLITKLEVSPNEEYLVIYNQEDKSIVGWNIFDTVKKKHNTVNEIKNLDKICVSDDKKLVYIYNNKPRIIDMNNNTIKEIKLYDDESIYENHCTFNVKGEFIMCNKMSDQKILRIYSTQTKNNKWMCKQIYEIPQDYEIINISKYNKLYLLLRNCIYEWDIVTEKNIRIFADEDDEEIEKRDIRISSNERFICLSIKYDKMDDENFEDEKFNDKKDLKDKIIIYSIELEIPIATLDINDDISLYDIMKHIDLTLYPLLLTLFDRSSEIWNSIMKYYWKVCLDGSNVNHHLSKEYRPAILSNNIQITTKCAFGILDDDFLKIKFEEKLSLENYDKLCHENDKTIIECWNMYLNSDERDDVDKIKDMFKHLKILLFNPYKDIMCALFRDVKKVMDDVSPSEYPRKYEDELIYNTIKWKIKISDFKIVLQVFKRNDDSSKWSLICKRIEKHNFGKVCLLGIRLIDNNDIIILTNIGLFIYYFNEYNISLNYFYHMDLNNSLSHDCENLFSKITLPLPIVNSFKLDGWALNLAKNKLSLLKYGVELLKFAIEVNNLELIEYIYKNCMNYFKQDLRNNRIFLSIITSNMPLMKYYFPRYIERYSLETDLIIDDSSYNVCHNSAYPPQMVNLTTKSLRKLYKKSNKDRRNSSEDISDIQKITFMVPFIKFFNYPQDYEWWSDLLLPKPSLFVETLSKDIYKTRSGQAIFQFKWRSYGYLYYKIIMVWHAVLAMYFSFAFAFSYEDGTSKAYLSFSIILGFIHLILKLRQFIYRIHNFY</sequence>
<evidence type="ECO:0008006" key="4">
    <source>
        <dbReference type="Google" id="ProtNLM"/>
    </source>
</evidence>
<dbReference type="AlphaFoldDB" id="A0A2N1MW60"/>
<organism evidence="2 3">
    <name type="scientific">Rhizophagus irregularis</name>
    <dbReference type="NCBI Taxonomy" id="588596"/>
    <lineage>
        <taxon>Eukaryota</taxon>
        <taxon>Fungi</taxon>
        <taxon>Fungi incertae sedis</taxon>
        <taxon>Mucoromycota</taxon>
        <taxon>Glomeromycotina</taxon>
        <taxon>Glomeromycetes</taxon>
        <taxon>Glomerales</taxon>
        <taxon>Glomeraceae</taxon>
        <taxon>Rhizophagus</taxon>
    </lineage>
</organism>
<evidence type="ECO:0000256" key="1">
    <source>
        <dbReference type="SAM" id="Phobius"/>
    </source>
</evidence>
<proteinExistence type="predicted"/>
<feature type="transmembrane region" description="Helical" evidence="1">
    <location>
        <begin position="768"/>
        <end position="784"/>
    </location>
</feature>